<feature type="signal peptide" evidence="2">
    <location>
        <begin position="1"/>
        <end position="26"/>
    </location>
</feature>
<dbReference type="CDD" id="cd13578">
    <property type="entry name" value="PBP2_Bug27"/>
    <property type="match status" value="1"/>
</dbReference>
<dbReference type="PANTHER" id="PTHR42928">
    <property type="entry name" value="TRICARBOXYLATE-BINDING PROTEIN"/>
    <property type="match status" value="1"/>
</dbReference>
<comment type="similarity">
    <text evidence="1">Belongs to the UPF0065 (bug) family.</text>
</comment>
<evidence type="ECO:0000256" key="2">
    <source>
        <dbReference type="SAM" id="SignalP"/>
    </source>
</evidence>
<protein>
    <submittedName>
        <fullName evidence="3">Tripartite tricarboxylate transporter substrate binding protein</fullName>
    </submittedName>
</protein>
<dbReference type="InterPro" id="IPR042100">
    <property type="entry name" value="Bug_dom1"/>
</dbReference>
<dbReference type="Gene3D" id="3.40.190.10">
    <property type="entry name" value="Periplasmic binding protein-like II"/>
    <property type="match status" value="1"/>
</dbReference>
<gene>
    <name evidence="3" type="ORF">H8R02_26555</name>
</gene>
<keyword evidence="4" id="KW-1185">Reference proteome</keyword>
<keyword evidence="2" id="KW-0732">Signal</keyword>
<evidence type="ECO:0000313" key="3">
    <source>
        <dbReference type="EMBL" id="MBC5768054.1"/>
    </source>
</evidence>
<dbReference type="AlphaFoldDB" id="A0A923MEN3"/>
<dbReference type="InterPro" id="IPR005064">
    <property type="entry name" value="BUG"/>
</dbReference>
<accession>A0A923MEN3</accession>
<reference evidence="3" key="1">
    <citation type="submission" date="2020-08" db="EMBL/GenBank/DDBJ databases">
        <title>Ramlibacter sp. GTP1 16S ribosomal RNA gene genome sequencing and assembly.</title>
        <authorList>
            <person name="Kang M."/>
        </authorList>
    </citation>
    <scope>NUCLEOTIDE SEQUENCE</scope>
    <source>
        <strain evidence="3">GTP1</strain>
    </source>
</reference>
<dbReference type="SUPFAM" id="SSF53850">
    <property type="entry name" value="Periplasmic binding protein-like II"/>
    <property type="match status" value="1"/>
</dbReference>
<dbReference type="PANTHER" id="PTHR42928:SF5">
    <property type="entry name" value="BLR1237 PROTEIN"/>
    <property type="match status" value="1"/>
</dbReference>
<dbReference type="PIRSF" id="PIRSF017082">
    <property type="entry name" value="YflP"/>
    <property type="match status" value="1"/>
</dbReference>
<proteinExistence type="inferred from homology"/>
<evidence type="ECO:0000256" key="1">
    <source>
        <dbReference type="ARBA" id="ARBA00006987"/>
    </source>
</evidence>
<evidence type="ECO:0000313" key="4">
    <source>
        <dbReference type="Proteomes" id="UP000596827"/>
    </source>
</evidence>
<dbReference type="Proteomes" id="UP000596827">
    <property type="component" value="Unassembled WGS sequence"/>
</dbReference>
<dbReference type="Pfam" id="PF03401">
    <property type="entry name" value="TctC"/>
    <property type="match status" value="1"/>
</dbReference>
<organism evidence="3 4">
    <name type="scientific">Ramlibacter albus</name>
    <dbReference type="NCBI Taxonomy" id="2079448"/>
    <lineage>
        <taxon>Bacteria</taxon>
        <taxon>Pseudomonadati</taxon>
        <taxon>Pseudomonadota</taxon>
        <taxon>Betaproteobacteria</taxon>
        <taxon>Burkholderiales</taxon>
        <taxon>Comamonadaceae</taxon>
        <taxon>Ramlibacter</taxon>
    </lineage>
</organism>
<feature type="chain" id="PRO_5038036297" evidence="2">
    <location>
        <begin position="27"/>
        <end position="328"/>
    </location>
</feature>
<dbReference type="EMBL" id="JACORU010000014">
    <property type="protein sequence ID" value="MBC5768054.1"/>
    <property type="molecule type" value="Genomic_DNA"/>
</dbReference>
<dbReference type="Gene3D" id="3.40.190.150">
    <property type="entry name" value="Bordetella uptake gene, domain 1"/>
    <property type="match status" value="1"/>
</dbReference>
<dbReference type="RefSeq" id="WP_187084541.1">
    <property type="nucleotide sequence ID" value="NZ_JACORU010000014.1"/>
</dbReference>
<comment type="caution">
    <text evidence="3">The sequence shown here is derived from an EMBL/GenBank/DDBJ whole genome shotgun (WGS) entry which is preliminary data.</text>
</comment>
<sequence>MKYPALLRRAFVALACAAALAPTAHAQDAFPDKPIKLVVPLAPGGVTDVFARVVAQQLGKELNGTVVVENKPGGDGVIGNAFVAQARPDGYTLLFSVPSLAIDPALGRKLPYDALKDFTLIGLAAASPNFLVVSSKMPVNDVKSLVELVHKNPGKYNYGHPGVGTTAHLSFELFKLAAKLDAQAIPYKGSAPMIVELASGQVAMTSMAAILAISESKAGRVKVLATTAPNRSPQFPDVPTMAEVGYPTAMVQPWFGIVGPAGMPQAISTKLVSALQKALQAPEVKAQLGAVGGEVATATPAEFRALIEKDTARWTDLVKKAGLTVTTQ</sequence>
<name>A0A923MEN3_9BURK</name>